<gene>
    <name evidence="1" type="ORF">RFULGI_LOCUS15178</name>
</gene>
<name>A0A9N9JAL4_9GLOM</name>
<dbReference type="AlphaFoldDB" id="A0A9N9JAL4"/>
<protein>
    <submittedName>
        <fullName evidence="1">15007_t:CDS:1</fullName>
    </submittedName>
</protein>
<dbReference type="OrthoDB" id="2020070at2759"/>
<evidence type="ECO:0000313" key="2">
    <source>
        <dbReference type="Proteomes" id="UP000789396"/>
    </source>
</evidence>
<dbReference type="Proteomes" id="UP000789396">
    <property type="component" value="Unassembled WGS sequence"/>
</dbReference>
<organism evidence="1 2">
    <name type="scientific">Racocetra fulgida</name>
    <dbReference type="NCBI Taxonomy" id="60492"/>
    <lineage>
        <taxon>Eukaryota</taxon>
        <taxon>Fungi</taxon>
        <taxon>Fungi incertae sedis</taxon>
        <taxon>Mucoromycota</taxon>
        <taxon>Glomeromycotina</taxon>
        <taxon>Glomeromycetes</taxon>
        <taxon>Diversisporales</taxon>
        <taxon>Gigasporaceae</taxon>
        <taxon>Racocetra</taxon>
    </lineage>
</organism>
<comment type="caution">
    <text evidence="1">The sequence shown here is derived from an EMBL/GenBank/DDBJ whole genome shotgun (WGS) entry which is preliminary data.</text>
</comment>
<accession>A0A9N9JAL4</accession>
<evidence type="ECO:0000313" key="1">
    <source>
        <dbReference type="EMBL" id="CAG8772734.1"/>
    </source>
</evidence>
<sequence>LSTNHAERGTHINSSNGPVVYGLPLMSENNVITGLPESRLPEFENLPIMDLLGNVVSSEEIIQRGRSLHSKVSECPPNDSNEIKYDPEDLLCVNEEVRQNAIEEMRQNAIEEMRQNAIEEMRQNAIKSESTQNSNV</sequence>
<dbReference type="EMBL" id="CAJVPZ010047580">
    <property type="protein sequence ID" value="CAG8772734.1"/>
    <property type="molecule type" value="Genomic_DNA"/>
</dbReference>
<proteinExistence type="predicted"/>
<reference evidence="1" key="1">
    <citation type="submission" date="2021-06" db="EMBL/GenBank/DDBJ databases">
        <authorList>
            <person name="Kallberg Y."/>
            <person name="Tangrot J."/>
            <person name="Rosling A."/>
        </authorList>
    </citation>
    <scope>NUCLEOTIDE SEQUENCE</scope>
    <source>
        <strain evidence="1">IN212</strain>
    </source>
</reference>
<keyword evidence="2" id="KW-1185">Reference proteome</keyword>
<feature type="non-terminal residue" evidence="1">
    <location>
        <position position="1"/>
    </location>
</feature>